<comment type="function">
    <text evidence="3">Lytic transglycosylase with a strong preference for naked glycan strands that lack stem peptides.</text>
</comment>
<keyword evidence="2 3" id="KW-0961">Cell wall biogenesis/degradation</keyword>
<dbReference type="InterPro" id="IPR034718">
    <property type="entry name" value="RlpA"/>
</dbReference>
<dbReference type="GO" id="GO:0008932">
    <property type="term" value="F:lytic endotransglycosylase activity"/>
    <property type="evidence" value="ECO:0007669"/>
    <property type="project" value="UniProtKB-UniRule"/>
</dbReference>
<keyword evidence="6" id="KW-0449">Lipoprotein</keyword>
<keyword evidence="7" id="KW-1185">Reference proteome</keyword>
<evidence type="ECO:0000256" key="3">
    <source>
        <dbReference type="HAMAP-Rule" id="MF_02071"/>
    </source>
</evidence>
<dbReference type="PANTHER" id="PTHR34183:SF8">
    <property type="entry name" value="ENDOLYTIC PEPTIDOGLYCAN TRANSGLYCOSYLASE RLPA-RELATED"/>
    <property type="match status" value="1"/>
</dbReference>
<dbReference type="SUPFAM" id="SSF50685">
    <property type="entry name" value="Barwin-like endoglucanases"/>
    <property type="match status" value="1"/>
</dbReference>
<dbReference type="CDD" id="cd22268">
    <property type="entry name" value="DPBB_RlpA-like"/>
    <property type="match status" value="1"/>
</dbReference>
<gene>
    <name evidence="3" type="primary">rlpA</name>
    <name evidence="6" type="ORF">SAMN05444272_3128</name>
</gene>
<dbReference type="Pfam" id="PF03330">
    <property type="entry name" value="DPBB_1"/>
    <property type="match status" value="1"/>
</dbReference>
<keyword evidence="1 3" id="KW-0456">Lyase</keyword>
<dbReference type="Proteomes" id="UP000186002">
    <property type="component" value="Unassembled WGS sequence"/>
</dbReference>
<dbReference type="InterPro" id="IPR036908">
    <property type="entry name" value="RlpA-like_sf"/>
</dbReference>
<dbReference type="PANTHER" id="PTHR34183">
    <property type="entry name" value="ENDOLYTIC PEPTIDOGLYCAN TRANSGLYCOSYLASE RLPA"/>
    <property type="match status" value="1"/>
</dbReference>
<proteinExistence type="inferred from homology"/>
<dbReference type="OrthoDB" id="9779128at2"/>
<feature type="signal peptide" evidence="3">
    <location>
        <begin position="1"/>
        <end position="22"/>
    </location>
</feature>
<reference evidence="6 7" key="1">
    <citation type="submission" date="2016-11" db="EMBL/GenBank/DDBJ databases">
        <authorList>
            <person name="Jaros S."/>
            <person name="Januszkiewicz K."/>
            <person name="Wedrychowicz H."/>
        </authorList>
    </citation>
    <scope>NUCLEOTIDE SEQUENCE [LARGE SCALE GENOMIC DNA]</scope>
    <source>
        <strain evidence="6 7">DSM 22153</strain>
    </source>
</reference>
<dbReference type="HAMAP" id="MF_02071">
    <property type="entry name" value="RlpA"/>
    <property type="match status" value="1"/>
</dbReference>
<dbReference type="RefSeq" id="WP_073014238.1">
    <property type="nucleotide sequence ID" value="NZ_FRBW01000003.1"/>
</dbReference>
<keyword evidence="3" id="KW-0732">Signal</keyword>
<evidence type="ECO:0000259" key="5">
    <source>
        <dbReference type="Pfam" id="PF03330"/>
    </source>
</evidence>
<feature type="chain" id="PRO_5013408384" description="Endolytic peptidoglycan transglycosylase RlpA" evidence="3">
    <location>
        <begin position="23"/>
        <end position="137"/>
    </location>
</feature>
<organism evidence="6 7">
    <name type="scientific">Roseibium suaedae</name>
    <dbReference type="NCBI Taxonomy" id="735517"/>
    <lineage>
        <taxon>Bacteria</taxon>
        <taxon>Pseudomonadati</taxon>
        <taxon>Pseudomonadota</taxon>
        <taxon>Alphaproteobacteria</taxon>
        <taxon>Hyphomicrobiales</taxon>
        <taxon>Stappiaceae</taxon>
        <taxon>Roseibium</taxon>
    </lineage>
</organism>
<dbReference type="EC" id="4.2.2.-" evidence="3"/>
<feature type="domain" description="RlpA-like protein double-psi beta-barrel" evidence="5">
    <location>
        <begin position="25"/>
        <end position="110"/>
    </location>
</feature>
<evidence type="ECO:0000256" key="1">
    <source>
        <dbReference type="ARBA" id="ARBA00023239"/>
    </source>
</evidence>
<dbReference type="NCBIfam" id="TIGR00413">
    <property type="entry name" value="rlpA"/>
    <property type="match status" value="1"/>
</dbReference>
<sequence length="137" mass="14288" precursor="true">MNVRTFLAAGLLLAAASGPALAGSTCGKASWYALHSRTASGEMMKPSELTAAHRSLPFGTRVKVTNVSNGRSVIVRINDRGPFTKGRIIDLSKGAAQHLQFVGKGISKVCILTNPVTASPASAPAKKPFLIATDDKV</sequence>
<dbReference type="GO" id="GO:0000270">
    <property type="term" value="P:peptidoglycan metabolic process"/>
    <property type="evidence" value="ECO:0007669"/>
    <property type="project" value="UniProtKB-UniRule"/>
</dbReference>
<dbReference type="GO" id="GO:0071555">
    <property type="term" value="P:cell wall organization"/>
    <property type="evidence" value="ECO:0007669"/>
    <property type="project" value="UniProtKB-KW"/>
</dbReference>
<evidence type="ECO:0000256" key="2">
    <source>
        <dbReference type="ARBA" id="ARBA00023316"/>
    </source>
</evidence>
<comment type="similarity">
    <text evidence="3 4">Belongs to the RlpA family.</text>
</comment>
<evidence type="ECO:0000313" key="6">
    <source>
        <dbReference type="EMBL" id="SHM74664.1"/>
    </source>
</evidence>
<dbReference type="Gene3D" id="2.40.40.10">
    <property type="entry name" value="RlpA-like domain"/>
    <property type="match status" value="1"/>
</dbReference>
<dbReference type="AlphaFoldDB" id="A0A1M7L9U3"/>
<dbReference type="STRING" id="735517.SAMN05444272_3128"/>
<name>A0A1M7L9U3_9HYPH</name>
<dbReference type="InterPro" id="IPR009009">
    <property type="entry name" value="RlpA-like_DPBB"/>
</dbReference>
<accession>A0A1M7L9U3</accession>
<dbReference type="InterPro" id="IPR012997">
    <property type="entry name" value="RplA"/>
</dbReference>
<evidence type="ECO:0000256" key="4">
    <source>
        <dbReference type="RuleBase" id="RU003495"/>
    </source>
</evidence>
<evidence type="ECO:0000313" key="7">
    <source>
        <dbReference type="Proteomes" id="UP000186002"/>
    </source>
</evidence>
<protein>
    <recommendedName>
        <fullName evidence="3">Endolytic peptidoglycan transglycosylase RlpA</fullName>
        <ecNumber evidence="3">4.2.2.-</ecNumber>
    </recommendedName>
</protein>
<dbReference type="EMBL" id="FRBW01000003">
    <property type="protein sequence ID" value="SHM74664.1"/>
    <property type="molecule type" value="Genomic_DNA"/>
</dbReference>